<dbReference type="EMBL" id="BT142390">
    <property type="protein sequence ID" value="AFK42184.1"/>
    <property type="molecule type" value="mRNA"/>
</dbReference>
<organism evidence="1">
    <name type="scientific">Medicago truncatula</name>
    <name type="common">Barrel medic</name>
    <name type="synonym">Medicago tribuloides</name>
    <dbReference type="NCBI Taxonomy" id="3880"/>
    <lineage>
        <taxon>Eukaryota</taxon>
        <taxon>Viridiplantae</taxon>
        <taxon>Streptophyta</taxon>
        <taxon>Embryophyta</taxon>
        <taxon>Tracheophyta</taxon>
        <taxon>Spermatophyta</taxon>
        <taxon>Magnoliopsida</taxon>
        <taxon>eudicotyledons</taxon>
        <taxon>Gunneridae</taxon>
        <taxon>Pentapetalae</taxon>
        <taxon>rosids</taxon>
        <taxon>fabids</taxon>
        <taxon>Fabales</taxon>
        <taxon>Fabaceae</taxon>
        <taxon>Papilionoideae</taxon>
        <taxon>50 kb inversion clade</taxon>
        <taxon>NPAAA clade</taxon>
        <taxon>Hologalegina</taxon>
        <taxon>IRL clade</taxon>
        <taxon>Trifolieae</taxon>
        <taxon>Medicago</taxon>
    </lineage>
</organism>
<dbReference type="AlphaFoldDB" id="I3SPJ2"/>
<proteinExistence type="evidence at transcript level"/>
<name>I3SPJ2_MEDTR</name>
<protein>
    <submittedName>
        <fullName evidence="1">Uncharacterized protein</fullName>
    </submittedName>
</protein>
<accession>I3SPJ2</accession>
<sequence length="55" mass="6686">MQTWMYIIYRLAEIQSKNTTERMHLIHTLQDFLKSVRLSLLKTTKMRLIFIKSSK</sequence>
<evidence type="ECO:0000313" key="1">
    <source>
        <dbReference type="EMBL" id="AFK42184.1"/>
    </source>
</evidence>
<reference evidence="1" key="1">
    <citation type="submission" date="2012-05" db="EMBL/GenBank/DDBJ databases">
        <authorList>
            <person name="Krishnakumar V."/>
            <person name="Cheung F."/>
            <person name="Xiao Y."/>
            <person name="Chan A."/>
            <person name="Moskal W.A."/>
            <person name="Town C.D."/>
        </authorList>
    </citation>
    <scope>NUCLEOTIDE SEQUENCE</scope>
</reference>